<dbReference type="GO" id="GO:0004449">
    <property type="term" value="F:isocitrate dehydrogenase (NAD+) activity"/>
    <property type="evidence" value="ECO:0007669"/>
    <property type="project" value="TreeGrafter"/>
</dbReference>
<dbReference type="Proteomes" id="UP000549882">
    <property type="component" value="Unassembled WGS sequence"/>
</dbReference>
<sequence length="364" mass="39506">MKIMVTPCDGIGPEITAATMEVLQATDKAYGLGLTYDYEDTGFTSLEKYGTTLCDEVLERARGYDGIILGPQSHMDYPARDKGGVNVSAGFRVKLDLYANVRPARSRDFLNNAKKMDLVIMREATEGFYPDRNMVAGTGEFMPTPDVALSVRKITAQACERIARQAFILAMKRDKRVTAVHKANNFILTDGLFMKQVRKVAEEFPEVKLNDFIIDAMAAHLVRDPSRFDVIVTTNFYADILSDLVSELSGSLGLAGSINANAELGLVCAQAQHGSAPDIQNKNIANPTSLILSVGMMLSWLGEQRKLANFEAAGAEIERAIDEVLANPASRTRDLGGTVDTDAFGTLVAQAIRNDSGARKAANA</sequence>
<protein>
    <submittedName>
        <fullName evidence="4">3-isopropylmalate dehydrogenase</fullName>
        <ecNumber evidence="4">1.1.1.85</ecNumber>
    </submittedName>
</protein>
<dbReference type="PANTHER" id="PTHR11835">
    <property type="entry name" value="DECARBOXYLATING DEHYDROGENASES-ISOCITRATE, ISOPROPYLMALATE, TARTRATE"/>
    <property type="match status" value="1"/>
</dbReference>
<keyword evidence="5" id="KW-1185">Reference proteome</keyword>
<accession>A0A7W8XXY1</accession>
<dbReference type="PANTHER" id="PTHR11835:SF34">
    <property type="entry name" value="ISOCITRATE DEHYDROGENASE [NAD] SUBUNIT ALPHA, MITOCHONDRIAL"/>
    <property type="match status" value="1"/>
</dbReference>
<evidence type="ECO:0000256" key="1">
    <source>
        <dbReference type="ARBA" id="ARBA00007769"/>
    </source>
</evidence>
<dbReference type="InterPro" id="IPR024084">
    <property type="entry name" value="IsoPropMal-DH-like_dom"/>
</dbReference>
<comment type="similarity">
    <text evidence="1">Belongs to the isocitrate and isopropylmalate dehydrogenases family.</text>
</comment>
<dbReference type="SUPFAM" id="SSF53659">
    <property type="entry name" value="Isocitrate/Isopropylmalate dehydrogenase-like"/>
    <property type="match status" value="1"/>
</dbReference>
<dbReference type="EC" id="1.1.1.85" evidence="4"/>
<dbReference type="SMART" id="SM01329">
    <property type="entry name" value="Iso_dh"/>
    <property type="match status" value="1"/>
</dbReference>
<comment type="caution">
    <text evidence="4">The sequence shown here is derived from an EMBL/GenBank/DDBJ whole genome shotgun (WGS) entry which is preliminary data.</text>
</comment>
<dbReference type="Pfam" id="PF00180">
    <property type="entry name" value="Iso_dh"/>
    <property type="match status" value="1"/>
</dbReference>
<dbReference type="EMBL" id="JACHBI010000022">
    <property type="protein sequence ID" value="MBB5577618.1"/>
    <property type="molecule type" value="Genomic_DNA"/>
</dbReference>
<evidence type="ECO:0000313" key="5">
    <source>
        <dbReference type="Proteomes" id="UP000549882"/>
    </source>
</evidence>
<evidence type="ECO:0000313" key="4">
    <source>
        <dbReference type="EMBL" id="MBB5577618.1"/>
    </source>
</evidence>
<dbReference type="RefSeq" id="WP_183940871.1">
    <property type="nucleotide sequence ID" value="NZ_JACHBI010000022.1"/>
</dbReference>
<dbReference type="GO" id="GO:0006102">
    <property type="term" value="P:isocitrate metabolic process"/>
    <property type="evidence" value="ECO:0007669"/>
    <property type="project" value="TreeGrafter"/>
</dbReference>
<evidence type="ECO:0000256" key="2">
    <source>
        <dbReference type="ARBA" id="ARBA00023002"/>
    </source>
</evidence>
<dbReference type="GO" id="GO:0006099">
    <property type="term" value="P:tricarboxylic acid cycle"/>
    <property type="evidence" value="ECO:0007669"/>
    <property type="project" value="TreeGrafter"/>
</dbReference>
<proteinExistence type="inferred from homology"/>
<dbReference type="GO" id="GO:0003862">
    <property type="term" value="F:3-isopropylmalate dehydrogenase activity"/>
    <property type="evidence" value="ECO:0007669"/>
    <property type="project" value="UniProtKB-EC"/>
</dbReference>
<keyword evidence="2 4" id="KW-0560">Oxidoreductase</keyword>
<name>A0A7W8XXY1_9HYPH</name>
<dbReference type="Gene3D" id="3.40.718.10">
    <property type="entry name" value="Isopropylmalate Dehydrogenase"/>
    <property type="match status" value="1"/>
</dbReference>
<organism evidence="4 5">
    <name type="scientific">Rhizobium paranaense</name>
    <dbReference type="NCBI Taxonomy" id="1650438"/>
    <lineage>
        <taxon>Bacteria</taxon>
        <taxon>Pseudomonadati</taxon>
        <taxon>Pseudomonadota</taxon>
        <taxon>Alphaproteobacteria</taxon>
        <taxon>Hyphomicrobiales</taxon>
        <taxon>Rhizobiaceae</taxon>
        <taxon>Rhizobium/Agrobacterium group</taxon>
        <taxon>Rhizobium</taxon>
    </lineage>
</organism>
<feature type="domain" description="Isopropylmalate dehydrogenase-like" evidence="3">
    <location>
        <begin position="2"/>
        <end position="348"/>
    </location>
</feature>
<dbReference type="AlphaFoldDB" id="A0A7W8XXY1"/>
<reference evidence="4 5" key="1">
    <citation type="submission" date="2020-08" db="EMBL/GenBank/DDBJ databases">
        <title>Genomic Encyclopedia of Type Strains, Phase IV (KMG-V): Genome sequencing to study the core and pangenomes of soil and plant-associated prokaryotes.</title>
        <authorList>
            <person name="Whitman W."/>
        </authorList>
    </citation>
    <scope>NUCLEOTIDE SEQUENCE [LARGE SCALE GENOMIC DNA]</scope>
    <source>
        <strain evidence="4 5">SEMIA 4064</strain>
    </source>
</reference>
<gene>
    <name evidence="4" type="ORF">GGD50_006273</name>
</gene>
<evidence type="ECO:0000259" key="3">
    <source>
        <dbReference type="SMART" id="SM01329"/>
    </source>
</evidence>